<feature type="compositionally biased region" description="Polar residues" evidence="3">
    <location>
        <begin position="30"/>
        <end position="56"/>
    </location>
</feature>
<dbReference type="GO" id="GO:0016491">
    <property type="term" value="F:oxidoreductase activity"/>
    <property type="evidence" value="ECO:0007669"/>
    <property type="project" value="InterPro"/>
</dbReference>
<reference evidence="6 7" key="1">
    <citation type="submission" date="2020-06" db="EMBL/GenBank/DDBJ databases">
        <authorList>
            <person name="Li R."/>
            <person name="Bekaert M."/>
        </authorList>
    </citation>
    <scope>NUCLEOTIDE SEQUENCE [LARGE SCALE GENOMIC DNA]</scope>
    <source>
        <strain evidence="7">wild</strain>
    </source>
</reference>
<keyword evidence="2" id="KW-0186">Copper</keyword>
<dbReference type="PANTHER" id="PTHR11474">
    <property type="entry name" value="TYROSINASE FAMILY MEMBER"/>
    <property type="match status" value="1"/>
</dbReference>
<evidence type="ECO:0000259" key="5">
    <source>
        <dbReference type="PROSITE" id="PS00498"/>
    </source>
</evidence>
<dbReference type="GO" id="GO:0046872">
    <property type="term" value="F:metal ion binding"/>
    <property type="evidence" value="ECO:0007669"/>
    <property type="project" value="UniProtKB-KW"/>
</dbReference>
<dbReference type="Gene3D" id="3.30.70.270">
    <property type="match status" value="1"/>
</dbReference>
<evidence type="ECO:0000256" key="1">
    <source>
        <dbReference type="ARBA" id="ARBA00022723"/>
    </source>
</evidence>
<dbReference type="InterPro" id="IPR043128">
    <property type="entry name" value="Rev_trsase/Diguanyl_cyclase"/>
</dbReference>
<dbReference type="EMBL" id="CACVKT020005120">
    <property type="protein sequence ID" value="CAC5393221.1"/>
    <property type="molecule type" value="Genomic_DNA"/>
</dbReference>
<feature type="region of interest" description="Disordered" evidence="3">
    <location>
        <begin position="1"/>
        <end position="59"/>
    </location>
</feature>
<organism evidence="6 7">
    <name type="scientific">Mytilus coruscus</name>
    <name type="common">Sea mussel</name>
    <dbReference type="NCBI Taxonomy" id="42192"/>
    <lineage>
        <taxon>Eukaryota</taxon>
        <taxon>Metazoa</taxon>
        <taxon>Spiralia</taxon>
        <taxon>Lophotrochozoa</taxon>
        <taxon>Mollusca</taxon>
        <taxon>Bivalvia</taxon>
        <taxon>Autobranchia</taxon>
        <taxon>Pteriomorphia</taxon>
        <taxon>Mytilida</taxon>
        <taxon>Mytiloidea</taxon>
        <taxon>Mytilidae</taxon>
        <taxon>Mytilinae</taxon>
        <taxon>Mytilus</taxon>
    </lineage>
</organism>
<evidence type="ECO:0000313" key="7">
    <source>
        <dbReference type="Proteomes" id="UP000507470"/>
    </source>
</evidence>
<dbReference type="AlphaFoldDB" id="A0A6J8CCA4"/>
<dbReference type="PANTHER" id="PTHR11474:SF126">
    <property type="entry name" value="TYROSINASE-LIKE PROTEIN TYR-1-RELATED"/>
    <property type="match status" value="1"/>
</dbReference>
<dbReference type="OrthoDB" id="6132182at2759"/>
<protein>
    <recommendedName>
        <fullName evidence="4 5">Tyrosinase copper-binding domain-containing protein</fullName>
    </recommendedName>
</protein>
<evidence type="ECO:0000259" key="4">
    <source>
        <dbReference type="PROSITE" id="PS00497"/>
    </source>
</evidence>
<dbReference type="InterPro" id="IPR050316">
    <property type="entry name" value="Tyrosinase/Hemocyanin"/>
</dbReference>
<dbReference type="InterPro" id="IPR008922">
    <property type="entry name" value="Di-copper_centre_dom_sf"/>
</dbReference>
<dbReference type="InterPro" id="IPR002227">
    <property type="entry name" value="Tyrosinase_Cu-bd"/>
</dbReference>
<evidence type="ECO:0000256" key="2">
    <source>
        <dbReference type="ARBA" id="ARBA00023008"/>
    </source>
</evidence>
<dbReference type="PROSITE" id="PS00497">
    <property type="entry name" value="TYROSINASE_1"/>
    <property type="match status" value="1"/>
</dbReference>
<proteinExistence type="predicted"/>
<sequence length="905" mass="103721">MEKQKNVLDFFGKKSTSSATASAEDDDTQTRGQVSSEIEPNGAMASTSDEATTLPPNKSPYPDIASCDMKDEWIKTQFVTDVAWVIIGLCGSTLFVTVLEQSCTGGVPLVLAFGLSSATYIFTKCLRPMVKYWRENVVDIVLYLNDGLGMADGYENCQDTSEFVRSSLKLAGVIVNEDKSIFEPVQCLECLHAKLVYKSNTCFQKTKFTFLHCATERRFGMEVVLYLMPFVGSVFSMMTEQHMPEILCKCLNQKAGSITIIPPELILYTCVNKYLAETWLERYHPPRLTDPETINWLQSLGRKVRGQEYNIRTKRQAVRRIRREIRTLTDAQRERFIRAVQQLKERNIGTTNRYDALASAHDGGAIASAHFGPNFPGWHREYLKLFEAALQEIDNQVTLPFFDSRLDYNLEDPRESNFWGENFMGDHQGVVSRGPFKFWRQRNGAFLERNGGASGSMISPSGIRNVLSKRRNIDILAPWADERFGLENYHDAVHVWVGGTMLGVNTAPSDPVFYLHHCFIDYVWEEFRQKQTVDPESDYPFDQSASPSHAPNRIMDNLETRKRNIDGYSNDYTDQYYRYAKSPTTCRQCRNQYPYLRCGDLFRGLCSATNRRRMARPRSNIRNKDLGIKKKFSTTITDTRKKPPRRRRSTGDWLAYETFLEKKKVSKIRRTKRPINSRRYNKKKQTSQITDMDSSMQNSFLLDGEPDIKRWVFIPVKIVHRRPSGLLFGTKVIRNKNIVDGVDVYSYNKYMNYTDEEQQAAYSHSFTSGSGADKVYVQVDGMSYNGKYVDYTIVDSRLPVSESVAFVAVKDPKLNSSISFISAYDSHGRICRPYCHSYGSNSNQYTKCSGVVNLTEEKPKLYGEDVGEVTQLLYKSGKGKAFTRRDENIFLSFYCDFHEIPWGKC</sequence>
<keyword evidence="1" id="KW-0479">Metal-binding</keyword>
<accession>A0A6J8CCA4</accession>
<feature type="domain" description="Tyrosinase copper-binding" evidence="4">
    <location>
        <begin position="370"/>
        <end position="387"/>
    </location>
</feature>
<name>A0A6J8CCA4_MYTCO</name>
<gene>
    <name evidence="6" type="ORF">MCOR_28097</name>
</gene>
<keyword evidence="7" id="KW-1185">Reference proteome</keyword>
<dbReference type="PRINTS" id="PR00092">
    <property type="entry name" value="TYROSINASE"/>
</dbReference>
<dbReference type="PROSITE" id="PS00498">
    <property type="entry name" value="TYROSINASE_2"/>
    <property type="match status" value="1"/>
</dbReference>
<feature type="domain" description="Tyrosinase copper-binding" evidence="5">
    <location>
        <begin position="510"/>
        <end position="521"/>
    </location>
</feature>
<dbReference type="SUPFAM" id="SSF48056">
    <property type="entry name" value="Di-copper centre-containing domain"/>
    <property type="match status" value="1"/>
</dbReference>
<dbReference type="Pfam" id="PF00264">
    <property type="entry name" value="Tyrosinase"/>
    <property type="match status" value="1"/>
</dbReference>
<dbReference type="Proteomes" id="UP000507470">
    <property type="component" value="Unassembled WGS sequence"/>
</dbReference>
<dbReference type="Gene3D" id="1.10.1280.10">
    <property type="entry name" value="Di-copper center containing domain from catechol oxidase"/>
    <property type="match status" value="1"/>
</dbReference>
<evidence type="ECO:0000313" key="6">
    <source>
        <dbReference type="EMBL" id="CAC5393221.1"/>
    </source>
</evidence>
<evidence type="ECO:0000256" key="3">
    <source>
        <dbReference type="SAM" id="MobiDB-lite"/>
    </source>
</evidence>